<dbReference type="Pfam" id="PF12229">
    <property type="entry name" value="PG_binding_4"/>
    <property type="match status" value="1"/>
</dbReference>
<dbReference type="OrthoDB" id="9813301at2"/>
<dbReference type="RefSeq" id="WP_123047017.1">
    <property type="nucleotide sequence ID" value="NZ_PTJO01000001.1"/>
</dbReference>
<dbReference type="PANTHER" id="PTHR35788">
    <property type="entry name" value="EXPORTED PROTEIN-RELATED"/>
    <property type="match status" value="1"/>
</dbReference>
<dbReference type="AlphaFoldDB" id="A0A3M8KBS0"/>
<gene>
    <name evidence="2" type="ORF">C5L39_00935</name>
</gene>
<keyword evidence="3" id="KW-1185">Reference proteome</keyword>
<reference evidence="2 3" key="1">
    <citation type="submission" date="2018-02" db="EMBL/GenBank/DDBJ databases">
        <title>Corynebacterium alimpuense sp. nov., a marine obligate actinomycete isolated from sediments of Valparaiso bay, Chile.</title>
        <authorList>
            <person name="Claverias F."/>
            <person name="Gonzales-Siles L."/>
            <person name="Salva-Serra F."/>
            <person name="Inganaes E."/>
            <person name="Molin K."/>
            <person name="Cumsille A."/>
            <person name="Undabarrena A."/>
            <person name="Couve E."/>
            <person name="Moore E.R.B."/>
            <person name="Gomila M."/>
            <person name="Camara B."/>
        </authorList>
    </citation>
    <scope>NUCLEOTIDE SEQUENCE [LARGE SCALE GENOMIC DNA]</scope>
    <source>
        <strain evidence="2 3">CCUG 69366</strain>
    </source>
</reference>
<protein>
    <recommendedName>
        <fullName evidence="1">YoaR-like putative peptidoglycan binding domain-containing protein</fullName>
    </recommendedName>
</protein>
<proteinExistence type="predicted"/>
<evidence type="ECO:0000313" key="2">
    <source>
        <dbReference type="EMBL" id="RNE49972.1"/>
    </source>
</evidence>
<dbReference type="PANTHER" id="PTHR35788:SF1">
    <property type="entry name" value="EXPORTED PROTEIN"/>
    <property type="match status" value="1"/>
</dbReference>
<dbReference type="EMBL" id="PTJO01000001">
    <property type="protein sequence ID" value="RNE49972.1"/>
    <property type="molecule type" value="Genomic_DNA"/>
</dbReference>
<dbReference type="InterPro" id="IPR052913">
    <property type="entry name" value="Glycopeptide_resist_protein"/>
</dbReference>
<name>A0A3M8KBS0_9CORY</name>
<dbReference type="InterPro" id="IPR007391">
    <property type="entry name" value="Vancomycin_resist_VanW"/>
</dbReference>
<evidence type="ECO:0000313" key="3">
    <source>
        <dbReference type="Proteomes" id="UP000266975"/>
    </source>
</evidence>
<accession>A0A3M8KBS0</accession>
<comment type="caution">
    <text evidence="2">The sequence shown here is derived from an EMBL/GenBank/DDBJ whole genome shotgun (WGS) entry which is preliminary data.</text>
</comment>
<organism evidence="2 3">
    <name type="scientific">Corynebacterium alimapuense</name>
    <dbReference type="NCBI Taxonomy" id="1576874"/>
    <lineage>
        <taxon>Bacteria</taxon>
        <taxon>Bacillati</taxon>
        <taxon>Actinomycetota</taxon>
        <taxon>Actinomycetes</taxon>
        <taxon>Mycobacteriales</taxon>
        <taxon>Corynebacteriaceae</taxon>
        <taxon>Corynebacterium</taxon>
    </lineage>
</organism>
<dbReference type="Pfam" id="PF04294">
    <property type="entry name" value="VanW"/>
    <property type="match status" value="1"/>
</dbReference>
<sequence length="554" mass="58567">MRIFLGVAVGLLAVMGIAYGVDYALTKGNVPRGTTVGGVAVGGLSPDEARDLLEKELGGVVDEPVSVSAGERTSQFIPLQAGMAINWDETVSQLGTESLNPLIRLQGLFGVETEAEIVSDTNEALLNPEVDRIHEELNAEPVDGAVLLIDGRVDAIAPVIGQTTDAEELHEAITTDWLNPEGVTVEADLTDPMIGQDAVDEAAEGPAAAALSAPIEVRGRDEITGVINLEQMGQVVSFVPDGELLRTDINTEAAEELLSSQLSVTESERLNATITYVNGAKQITPSVDGVEIDWETTMAGFADRVLNADVAAKNWEAVYLDDPAAFTTEMAETATFDEVLGEFTTSGYAEASGINIAQVSNTVNGAIVAPGETFSLNEFTGSRGTAQGYVESGVIIDGRAGEAVGGGISQFATTLYNATYFSGMDDIAHTPHSYYISRYPAGREATVYEGAIDLQFRNSSPYPVRIESFMGGGDLTVQITGIKTVQVESVNGGKWAFTEPPERDISGEDCIPSSGNQGFTTSDTRIISNLSGNEISRETQTTVYDPQPIVTCTG</sequence>
<feature type="domain" description="YoaR-like putative peptidoglycan binding" evidence="1">
    <location>
        <begin position="216"/>
        <end position="305"/>
    </location>
</feature>
<dbReference type="InterPro" id="IPR022029">
    <property type="entry name" value="YoaR-like_PG-bd"/>
</dbReference>
<evidence type="ECO:0000259" key="1">
    <source>
        <dbReference type="Pfam" id="PF12229"/>
    </source>
</evidence>
<dbReference type="Proteomes" id="UP000266975">
    <property type="component" value="Unassembled WGS sequence"/>
</dbReference>